<dbReference type="Gene3D" id="3.10.310.50">
    <property type="match status" value="1"/>
</dbReference>
<dbReference type="PANTHER" id="PTHR30373:SF2">
    <property type="entry name" value="UPF0603 PROTEIN YGCG"/>
    <property type="match status" value="1"/>
</dbReference>
<dbReference type="Proteomes" id="UP000618319">
    <property type="component" value="Unassembled WGS sequence"/>
</dbReference>
<protein>
    <submittedName>
        <fullName evidence="4">Methanol dehydrogenase</fullName>
    </submittedName>
</protein>
<evidence type="ECO:0000313" key="5">
    <source>
        <dbReference type="Proteomes" id="UP000618319"/>
    </source>
</evidence>
<dbReference type="Pfam" id="PF04536">
    <property type="entry name" value="TPM_phosphatase"/>
    <property type="match status" value="1"/>
</dbReference>
<proteinExistence type="predicted"/>
<dbReference type="RefSeq" id="WP_196941005.1">
    <property type="nucleotide sequence ID" value="NZ_MU158692.1"/>
</dbReference>
<evidence type="ECO:0000259" key="3">
    <source>
        <dbReference type="Pfam" id="PF04536"/>
    </source>
</evidence>
<dbReference type="InterPro" id="IPR007621">
    <property type="entry name" value="TPM_dom"/>
</dbReference>
<sequence>MKKATVAVLLFIGLNLTPLFGQDLPPAPSKLVSDFTNTLSSSEVNDLERKLLAFEDSTSIQIAVVLINSTNGYDIADYAVRLAQKWGVGQSKYDNGVMVLAALGDRAVTIQTGYGIEGAVPDAIAFRIIENDIKPNFRRNAYYDGLNSATSSIIAYTKGEYKADSKEKGDSRGKGSGGLFVIIIVVVVIALISRGGGGGKNKGGRMMDGKGTSDLFWWALLHGLAGGGGRSSGSGGFGGGGFGGGSGGFGGFGGGGFGGGGASGRW</sequence>
<accession>A0ABR9TBV7</accession>
<keyword evidence="1" id="KW-1133">Transmembrane helix</keyword>
<gene>
    <name evidence="4" type="ORF">C4F40_19210</name>
</gene>
<dbReference type="EMBL" id="PSKQ01000025">
    <property type="protein sequence ID" value="MBE8722852.1"/>
    <property type="molecule type" value="Genomic_DNA"/>
</dbReference>
<feature type="chain" id="PRO_5045327143" evidence="2">
    <location>
        <begin position="22"/>
        <end position="266"/>
    </location>
</feature>
<comment type="caution">
    <text evidence="4">The sequence shown here is derived from an EMBL/GenBank/DDBJ whole genome shotgun (WGS) entry which is preliminary data.</text>
</comment>
<evidence type="ECO:0000256" key="1">
    <source>
        <dbReference type="SAM" id="Phobius"/>
    </source>
</evidence>
<feature type="signal peptide" evidence="2">
    <location>
        <begin position="1"/>
        <end position="21"/>
    </location>
</feature>
<keyword evidence="2" id="KW-0732">Signal</keyword>
<reference evidence="4 5" key="1">
    <citation type="submission" date="2018-02" db="EMBL/GenBank/DDBJ databases">
        <title>Sphingobacterium KA21.</title>
        <authorList>
            <person name="Vasarhelyi B.M."/>
            <person name="Deshmukh S."/>
            <person name="Balint B."/>
            <person name="Kukolya J."/>
        </authorList>
    </citation>
    <scope>NUCLEOTIDE SEQUENCE [LARGE SCALE GENOMIC DNA]</scope>
    <source>
        <strain evidence="4 5">Ka21</strain>
    </source>
</reference>
<dbReference type="PANTHER" id="PTHR30373">
    <property type="entry name" value="UPF0603 PROTEIN YGCG"/>
    <property type="match status" value="1"/>
</dbReference>
<feature type="domain" description="TPM" evidence="3">
    <location>
        <begin position="32"/>
        <end position="155"/>
    </location>
</feature>
<evidence type="ECO:0000256" key="2">
    <source>
        <dbReference type="SAM" id="SignalP"/>
    </source>
</evidence>
<evidence type="ECO:0000313" key="4">
    <source>
        <dbReference type="EMBL" id="MBE8722852.1"/>
    </source>
</evidence>
<name>A0ABR9TBV7_9SPHI</name>
<feature type="transmembrane region" description="Helical" evidence="1">
    <location>
        <begin position="177"/>
        <end position="197"/>
    </location>
</feature>
<keyword evidence="5" id="KW-1185">Reference proteome</keyword>
<keyword evidence="1" id="KW-0472">Membrane</keyword>
<keyword evidence="1" id="KW-0812">Transmembrane</keyword>
<organism evidence="4 5">
    <name type="scientific">Sphingobacterium pedocola</name>
    <dbReference type="NCBI Taxonomy" id="2082722"/>
    <lineage>
        <taxon>Bacteria</taxon>
        <taxon>Pseudomonadati</taxon>
        <taxon>Bacteroidota</taxon>
        <taxon>Sphingobacteriia</taxon>
        <taxon>Sphingobacteriales</taxon>
        <taxon>Sphingobacteriaceae</taxon>
        <taxon>Sphingobacterium</taxon>
    </lineage>
</organism>